<dbReference type="EMBL" id="BAAFJT010000002">
    <property type="protein sequence ID" value="GAB0183362.1"/>
    <property type="molecule type" value="Genomic_DNA"/>
</dbReference>
<gene>
    <name evidence="1" type="ORF">GRJ2_000801500</name>
</gene>
<accession>A0ABC9WEA9</accession>
<keyword evidence="2" id="KW-1185">Reference proteome</keyword>
<organism evidence="1 2">
    <name type="scientific">Grus japonensis</name>
    <name type="common">Japanese crane</name>
    <name type="synonym">Red-crowned crane</name>
    <dbReference type="NCBI Taxonomy" id="30415"/>
    <lineage>
        <taxon>Eukaryota</taxon>
        <taxon>Metazoa</taxon>
        <taxon>Chordata</taxon>
        <taxon>Craniata</taxon>
        <taxon>Vertebrata</taxon>
        <taxon>Euteleostomi</taxon>
        <taxon>Archelosauria</taxon>
        <taxon>Archosauria</taxon>
        <taxon>Dinosauria</taxon>
        <taxon>Saurischia</taxon>
        <taxon>Theropoda</taxon>
        <taxon>Coelurosauria</taxon>
        <taxon>Aves</taxon>
        <taxon>Neognathae</taxon>
        <taxon>Neoaves</taxon>
        <taxon>Gruiformes</taxon>
        <taxon>Gruidae</taxon>
        <taxon>Grus</taxon>
    </lineage>
</organism>
<reference evidence="1 2" key="1">
    <citation type="submission" date="2024-06" db="EMBL/GenBank/DDBJ databases">
        <title>The draft genome of Grus japonensis, version 3.</title>
        <authorList>
            <person name="Nabeshima K."/>
            <person name="Suzuki S."/>
            <person name="Onuma M."/>
        </authorList>
    </citation>
    <scope>NUCLEOTIDE SEQUENCE [LARGE SCALE GENOMIC DNA]</scope>
    <source>
        <strain evidence="1 2">451A</strain>
    </source>
</reference>
<evidence type="ECO:0000313" key="2">
    <source>
        <dbReference type="Proteomes" id="UP001623348"/>
    </source>
</evidence>
<proteinExistence type="predicted"/>
<dbReference type="GO" id="GO:0004860">
    <property type="term" value="F:protein kinase inhibitor activity"/>
    <property type="evidence" value="ECO:0007669"/>
    <property type="project" value="UniProtKB-KW"/>
</dbReference>
<evidence type="ECO:0000313" key="1">
    <source>
        <dbReference type="EMBL" id="GAB0183362.1"/>
    </source>
</evidence>
<comment type="caution">
    <text evidence="1">The sequence shown here is derived from an EMBL/GenBank/DDBJ whole genome shotgun (WGS) entry which is preliminary data.</text>
</comment>
<name>A0ABC9WEA9_GRUJA</name>
<dbReference type="Proteomes" id="UP001623348">
    <property type="component" value="Unassembled WGS sequence"/>
</dbReference>
<dbReference type="AlphaFoldDB" id="A0ABC9WEA9"/>
<keyword evidence="1" id="KW-0649">Protein kinase inhibitor</keyword>
<protein>
    <submittedName>
        <fullName evidence="1">cAMP-dependent protein kinase inhibitor alpha</fullName>
    </submittedName>
</protein>
<sequence length="99" mass="11142">MEAETRKGEGEAFSTQVKTSLINDVDSGTKCKLSKFADDAKVSDATDTLEEKDAIQWDLGRLEEWVPVNLMQFNKAKCKVLHMGQGNHQYQHGLGDEWI</sequence>